<keyword evidence="3" id="KW-1185">Reference proteome</keyword>
<dbReference type="GO" id="GO:0043856">
    <property type="term" value="F:anti-sigma factor antagonist activity"/>
    <property type="evidence" value="ECO:0007669"/>
    <property type="project" value="TreeGrafter"/>
</dbReference>
<evidence type="ECO:0000259" key="1">
    <source>
        <dbReference type="PROSITE" id="PS50801"/>
    </source>
</evidence>
<dbReference type="InterPro" id="IPR036513">
    <property type="entry name" value="STAS_dom_sf"/>
</dbReference>
<dbReference type="OrthoDB" id="9796076at2"/>
<reference evidence="2 3" key="1">
    <citation type="submission" date="2016-10" db="EMBL/GenBank/DDBJ databases">
        <authorList>
            <person name="de Groot N.N."/>
        </authorList>
    </citation>
    <scope>NUCLEOTIDE SEQUENCE [LARGE SCALE GENOMIC DNA]</scope>
    <source>
        <strain evidence="2 3">CGMCC 1.8894</strain>
    </source>
</reference>
<dbReference type="InterPro" id="IPR002645">
    <property type="entry name" value="STAS_dom"/>
</dbReference>
<evidence type="ECO:0000313" key="3">
    <source>
        <dbReference type="Proteomes" id="UP000198539"/>
    </source>
</evidence>
<dbReference type="Proteomes" id="UP000198539">
    <property type="component" value="Unassembled WGS sequence"/>
</dbReference>
<dbReference type="PANTHER" id="PTHR33495">
    <property type="entry name" value="ANTI-SIGMA FACTOR ANTAGONIST TM_1081-RELATED-RELATED"/>
    <property type="match status" value="1"/>
</dbReference>
<feature type="domain" description="STAS" evidence="1">
    <location>
        <begin position="21"/>
        <end position="113"/>
    </location>
</feature>
<dbReference type="EMBL" id="FNOM01000001">
    <property type="protein sequence ID" value="SDW28720.1"/>
    <property type="molecule type" value="Genomic_DNA"/>
</dbReference>
<dbReference type="STRING" id="564137.SAMN04488238_101552"/>
<protein>
    <submittedName>
        <fullName evidence="2">Anti-sigma B factor antagonist</fullName>
    </submittedName>
</protein>
<accession>A0A1H2SAW6</accession>
<sequence>MNLEAKYVNKCLNVTVCESRLDAAVAIVFKEQMRAFTEGGSGAVILDLSQVSFIDSSGLGAVVAVMKLLGPERPLELAGLTANVAKVFRLTRMEKVFTIHPVHAAPASMQATG</sequence>
<dbReference type="AlphaFoldDB" id="A0A1H2SAW6"/>
<name>A0A1H2SAW6_9RHOB</name>
<gene>
    <name evidence="2" type="ORF">SAMN04488238_101552</name>
</gene>
<dbReference type="SUPFAM" id="SSF52091">
    <property type="entry name" value="SpoIIaa-like"/>
    <property type="match status" value="1"/>
</dbReference>
<evidence type="ECO:0000313" key="2">
    <source>
        <dbReference type="EMBL" id="SDW28720.1"/>
    </source>
</evidence>
<dbReference type="CDD" id="cd07043">
    <property type="entry name" value="STAS_anti-anti-sigma_factors"/>
    <property type="match status" value="1"/>
</dbReference>
<dbReference type="Gene3D" id="3.30.750.24">
    <property type="entry name" value="STAS domain"/>
    <property type="match status" value="1"/>
</dbReference>
<dbReference type="Pfam" id="PF01740">
    <property type="entry name" value="STAS"/>
    <property type="match status" value="1"/>
</dbReference>
<dbReference type="PROSITE" id="PS50801">
    <property type="entry name" value="STAS"/>
    <property type="match status" value="1"/>
</dbReference>
<proteinExistence type="predicted"/>
<dbReference type="RefSeq" id="WP_092885096.1">
    <property type="nucleotide sequence ID" value="NZ_CP061498.1"/>
</dbReference>
<organism evidence="2 3">
    <name type="scientific">Roseicitreum antarcticum</name>
    <dbReference type="NCBI Taxonomy" id="564137"/>
    <lineage>
        <taxon>Bacteria</taxon>
        <taxon>Pseudomonadati</taxon>
        <taxon>Pseudomonadota</taxon>
        <taxon>Alphaproteobacteria</taxon>
        <taxon>Rhodobacterales</taxon>
        <taxon>Paracoccaceae</taxon>
        <taxon>Roseicitreum</taxon>
    </lineage>
</organism>
<dbReference type="PANTHER" id="PTHR33495:SF2">
    <property type="entry name" value="ANTI-SIGMA FACTOR ANTAGONIST TM_1081-RELATED"/>
    <property type="match status" value="1"/>
</dbReference>